<feature type="chain" id="PRO_5008342229" description="RxLR effector protein" evidence="2">
    <location>
        <begin position="19"/>
        <end position="189"/>
    </location>
</feature>
<gene>
    <name evidence="3" type="ORF">I303_02784</name>
    <name evidence="4" type="ORF">I303_102770</name>
</gene>
<feature type="compositionally biased region" description="Acidic residues" evidence="1">
    <location>
        <begin position="177"/>
        <end position="189"/>
    </location>
</feature>
<keyword evidence="5" id="KW-1185">Reference proteome</keyword>
<keyword evidence="2" id="KW-0732">Signal</keyword>
<accession>A0A1A6A9N9</accession>
<evidence type="ECO:0000256" key="1">
    <source>
        <dbReference type="SAM" id="MobiDB-lite"/>
    </source>
</evidence>
<sequence>MRFTIFAAILISASISRAAPTGNNDLVSLQGAIAPSDSSPSSPSPALLNQVDSILAPPPQTQPKRPEEYLSGALRQHASTKRTTSHSNPFSLGNDAGLSEILEPVNHKAGQGSKTKAPDTVEDVSSSIAKGITGKRRMTEKRGFEEDYLGSRVVRRGNQFQIQEQQDQGKQWAGASELDDENDEPFYSQ</sequence>
<feature type="compositionally biased region" description="Polar residues" evidence="1">
    <location>
        <begin position="158"/>
        <end position="169"/>
    </location>
</feature>
<feature type="region of interest" description="Disordered" evidence="1">
    <location>
        <begin position="34"/>
        <end position="143"/>
    </location>
</feature>
<protein>
    <recommendedName>
        <fullName evidence="6">RxLR effector protein</fullName>
    </recommendedName>
</protein>
<dbReference type="AlphaFoldDB" id="A0A1A6A9N9"/>
<evidence type="ECO:0000313" key="5">
    <source>
        <dbReference type="Proteomes" id="UP000078595"/>
    </source>
</evidence>
<dbReference type="OrthoDB" id="2563601at2759"/>
<dbReference type="RefSeq" id="XP_018264611.1">
    <property type="nucleotide sequence ID" value="XM_018406117.1"/>
</dbReference>
<dbReference type="EMBL" id="CP144532">
    <property type="protein sequence ID" value="WWC60204.1"/>
    <property type="molecule type" value="Genomic_DNA"/>
</dbReference>
<proteinExistence type="predicted"/>
<feature type="region of interest" description="Disordered" evidence="1">
    <location>
        <begin position="158"/>
        <end position="189"/>
    </location>
</feature>
<dbReference type="VEuPathDB" id="FungiDB:I303_02784"/>
<name>A0A1A6A9N9_9TREE</name>
<reference evidence="4" key="3">
    <citation type="submission" date="2024-02" db="EMBL/GenBank/DDBJ databases">
        <title>Comparative genomics of Cryptococcus and Kwoniella reveals pathogenesis evolution and contrasting modes of karyotype evolution via chromosome fusion or intercentromeric recombination.</title>
        <authorList>
            <person name="Coelho M.A."/>
            <person name="David-Palma M."/>
            <person name="Shea T."/>
            <person name="Bowers K."/>
            <person name="McGinley-Smith S."/>
            <person name="Mohammad A.W."/>
            <person name="Gnirke A."/>
            <person name="Yurkov A.M."/>
            <person name="Nowrousian M."/>
            <person name="Sun S."/>
            <person name="Cuomo C.A."/>
            <person name="Heitman J."/>
        </authorList>
    </citation>
    <scope>NUCLEOTIDE SEQUENCE</scope>
    <source>
        <strain evidence="4">CBS 10117</strain>
    </source>
</reference>
<dbReference type="Proteomes" id="UP000078595">
    <property type="component" value="Chromosome 3"/>
</dbReference>
<reference evidence="4" key="2">
    <citation type="submission" date="2013-07" db="EMBL/GenBank/DDBJ databases">
        <authorList>
            <consortium name="The Broad Institute Genome Sequencing Platform"/>
            <person name="Cuomo C."/>
            <person name="Litvintseva A."/>
            <person name="Chen Y."/>
            <person name="Heitman J."/>
            <person name="Sun S."/>
            <person name="Springer D."/>
            <person name="Dromer F."/>
            <person name="Young S.K."/>
            <person name="Zeng Q."/>
            <person name="Gargeya S."/>
            <person name="Fitzgerald M."/>
            <person name="Abouelleil A."/>
            <person name="Alvarado L."/>
            <person name="Berlin A.M."/>
            <person name="Chapman S.B."/>
            <person name="Dewar J."/>
            <person name="Goldberg J."/>
            <person name="Griggs A."/>
            <person name="Gujja S."/>
            <person name="Hansen M."/>
            <person name="Howarth C."/>
            <person name="Imamovic A."/>
            <person name="Larimer J."/>
            <person name="McCowan C."/>
            <person name="Murphy C."/>
            <person name="Pearson M."/>
            <person name="Priest M."/>
            <person name="Roberts A."/>
            <person name="Saif S."/>
            <person name="Shea T."/>
            <person name="Sykes S."/>
            <person name="Wortman J."/>
            <person name="Nusbaum C."/>
            <person name="Birren B."/>
        </authorList>
    </citation>
    <scope>NUCLEOTIDE SEQUENCE</scope>
    <source>
        <strain evidence="4">CBS 10117</strain>
    </source>
</reference>
<evidence type="ECO:0000313" key="4">
    <source>
        <dbReference type="EMBL" id="WWC60204.1"/>
    </source>
</evidence>
<reference evidence="3" key="1">
    <citation type="submission" date="2013-07" db="EMBL/GenBank/DDBJ databases">
        <title>The Genome Sequence of Cryptococcus dejecticola CBS10117.</title>
        <authorList>
            <consortium name="The Broad Institute Genome Sequencing Platform"/>
            <person name="Cuomo C."/>
            <person name="Litvintseva A."/>
            <person name="Chen Y."/>
            <person name="Heitman J."/>
            <person name="Sun S."/>
            <person name="Springer D."/>
            <person name="Dromer F."/>
            <person name="Young S.K."/>
            <person name="Zeng Q."/>
            <person name="Gargeya S."/>
            <person name="Fitzgerald M."/>
            <person name="Abouelleil A."/>
            <person name="Alvarado L."/>
            <person name="Berlin A.M."/>
            <person name="Chapman S.B."/>
            <person name="Dewar J."/>
            <person name="Goldberg J."/>
            <person name="Griggs A."/>
            <person name="Gujja S."/>
            <person name="Hansen M."/>
            <person name="Howarth C."/>
            <person name="Imamovic A."/>
            <person name="Larimer J."/>
            <person name="McCowan C."/>
            <person name="Murphy C."/>
            <person name="Pearson M."/>
            <person name="Priest M."/>
            <person name="Roberts A."/>
            <person name="Saif S."/>
            <person name="Shea T."/>
            <person name="Sykes S."/>
            <person name="Wortman J."/>
            <person name="Nusbaum C."/>
            <person name="Birren B."/>
        </authorList>
    </citation>
    <scope>NUCLEOTIDE SEQUENCE [LARGE SCALE GENOMIC DNA]</scope>
    <source>
        <strain evidence="3">CBS 10117</strain>
    </source>
</reference>
<evidence type="ECO:0000256" key="2">
    <source>
        <dbReference type="SAM" id="SignalP"/>
    </source>
</evidence>
<organism evidence="3">
    <name type="scientific">Kwoniella dejecticola CBS 10117</name>
    <dbReference type="NCBI Taxonomy" id="1296121"/>
    <lineage>
        <taxon>Eukaryota</taxon>
        <taxon>Fungi</taxon>
        <taxon>Dikarya</taxon>
        <taxon>Basidiomycota</taxon>
        <taxon>Agaricomycotina</taxon>
        <taxon>Tremellomycetes</taxon>
        <taxon>Tremellales</taxon>
        <taxon>Cryptococcaceae</taxon>
        <taxon>Kwoniella</taxon>
    </lineage>
</organism>
<evidence type="ECO:0008006" key="6">
    <source>
        <dbReference type="Google" id="ProtNLM"/>
    </source>
</evidence>
<dbReference type="KEGG" id="kdj:28966483"/>
<feature type="signal peptide" evidence="2">
    <location>
        <begin position="1"/>
        <end position="18"/>
    </location>
</feature>
<evidence type="ECO:0000313" key="3">
    <source>
        <dbReference type="EMBL" id="OBR86769.1"/>
    </source>
</evidence>
<feature type="compositionally biased region" description="Low complexity" evidence="1">
    <location>
        <begin position="35"/>
        <end position="45"/>
    </location>
</feature>
<dbReference type="EMBL" id="KI894029">
    <property type="protein sequence ID" value="OBR86769.1"/>
    <property type="molecule type" value="Genomic_DNA"/>
</dbReference>
<dbReference type="GeneID" id="28966483"/>